<feature type="compositionally biased region" description="Polar residues" evidence="1">
    <location>
        <begin position="629"/>
        <end position="647"/>
    </location>
</feature>
<evidence type="ECO:0000256" key="1">
    <source>
        <dbReference type="SAM" id="MobiDB-lite"/>
    </source>
</evidence>
<reference evidence="2" key="1">
    <citation type="submission" date="2022-08" db="EMBL/GenBank/DDBJ databases">
        <title>Encephalitozoon hellem ATCC 50604 Complete Genome.</title>
        <authorList>
            <person name="Mascarenhas dos Santos A.C."/>
            <person name="Julian A.T."/>
            <person name="Pombert J.-F."/>
        </authorList>
    </citation>
    <scope>NUCLEOTIDE SEQUENCE</scope>
    <source>
        <strain evidence="2">ATCC 50604</strain>
    </source>
</reference>
<organism evidence="2 3">
    <name type="scientific">Encephalitozoon hellem</name>
    <name type="common">Microsporidian parasite</name>
    <dbReference type="NCBI Taxonomy" id="27973"/>
    <lineage>
        <taxon>Eukaryota</taxon>
        <taxon>Fungi</taxon>
        <taxon>Fungi incertae sedis</taxon>
        <taxon>Microsporidia</taxon>
        <taxon>Unikaryonidae</taxon>
        <taxon>Encephalitozoon</taxon>
    </lineage>
</organism>
<proteinExistence type="predicted"/>
<feature type="region of interest" description="Disordered" evidence="1">
    <location>
        <begin position="525"/>
        <end position="557"/>
    </location>
</feature>
<dbReference type="Proteomes" id="UP001059546">
    <property type="component" value="Chromosome VI"/>
</dbReference>
<feature type="compositionally biased region" description="Basic and acidic residues" evidence="1">
    <location>
        <begin position="533"/>
        <end position="555"/>
    </location>
</feature>
<dbReference type="EMBL" id="CP075152">
    <property type="protein sequence ID" value="UTX43343.1"/>
    <property type="molecule type" value="Genomic_DNA"/>
</dbReference>
<name>A0A9Q9F8F1_ENCHE</name>
<accession>A0A9Q9F8F1</accession>
<gene>
    <name evidence="2" type="ORF">GPU96_06g10900</name>
</gene>
<feature type="region of interest" description="Disordered" evidence="1">
    <location>
        <begin position="335"/>
        <end position="354"/>
    </location>
</feature>
<sequence length="647" mass="73697">MKRVDVKEIEKKASFVLRERDAGSGELCPGECSRILVVKGHRAVLFGTTLFLDERKFEEDIIYLSKDETRIVMAKHNEVVVLDFFSSTIKRIGAKARIRRGEVWNEYLGILDEDGRLEVFKDGKFVYEREGVKDFLLPDFVVGMDEKFMSHENVKRLFRNSRGEGIIVVTDEKLALGDVEVENILHTGDVDYDRDATPCYYHCDFHGVNLLASSNSSKFLFLGDGLYELDLEEEIKLLSLRTDEKFNVRYLVGMDYSGEYVYLVDEDGVVSKFEACGIENERELKEDIDFVEERYVISKEEGLKKVDGEDYATGAGKDKPLSSLNNLLDSIKESRTSVEVEDSKPPKDEDVPRKVTGDSRVDELIERIGSQIDKITKDFKEIKVEKKTFRMYKYNANDLSLSVEQVYMNVTRLENHRSMGDEMAEQLSLMLNNLEVYRGIDEENIRNAVRYIDSAIESISKKRRRRIVHYTKPLFYGIGKVGRISQGLDVNLGSVQNTLTEVGYVEKKIDNDDLGDNFTQHFNLNQGPTDAVPEEKLESQQKEVRPEKIESKPDRSCFGGNVLQREEAAHRPISNAQPANIFGQPMPQSNSIQFEGLFSGTSPSNIFQSITSNAPTIPQVPLKKEETPDQSTPNAFSRFANSRSLFK</sequence>
<feature type="region of interest" description="Disordered" evidence="1">
    <location>
        <begin position="611"/>
        <end position="647"/>
    </location>
</feature>
<protein>
    <submittedName>
        <fullName evidence="2">Uncharacterized protein</fullName>
    </submittedName>
</protein>
<evidence type="ECO:0000313" key="2">
    <source>
        <dbReference type="EMBL" id="UTX43343.1"/>
    </source>
</evidence>
<evidence type="ECO:0000313" key="3">
    <source>
        <dbReference type="Proteomes" id="UP001059546"/>
    </source>
</evidence>
<dbReference type="AlphaFoldDB" id="A0A9Q9F8F1"/>